<proteinExistence type="predicted"/>
<evidence type="ECO:0000256" key="1">
    <source>
        <dbReference type="SAM" id="SignalP"/>
    </source>
</evidence>
<dbReference type="RefSeq" id="WP_046356002.1">
    <property type="nucleotide sequence ID" value="NZ_AUXW01000142.1"/>
</dbReference>
<evidence type="ECO:0000313" key="3">
    <source>
        <dbReference type="Proteomes" id="UP000033434"/>
    </source>
</evidence>
<reference evidence="2 3" key="1">
    <citation type="journal article" date="2015" name="BMC Genomics">
        <title>Genome mining reveals unlocked bioactive potential of marine Gram-negative bacteria.</title>
        <authorList>
            <person name="Machado H."/>
            <person name="Sonnenschein E.C."/>
            <person name="Melchiorsen J."/>
            <person name="Gram L."/>
        </authorList>
    </citation>
    <scope>NUCLEOTIDE SEQUENCE [LARGE SCALE GENOMIC DNA]</scope>
    <source>
        <strain evidence="2 3">S4054</strain>
    </source>
</reference>
<dbReference type="PATRIC" id="fig|1129367.4.peg.2352"/>
<name>A0A0F6AC13_9GAMM</name>
<dbReference type="Proteomes" id="UP000033434">
    <property type="component" value="Unassembled WGS sequence"/>
</dbReference>
<sequence length="237" mass="26785">MKNKLLLITSLGAALFSLNAESAVFGSYISTDKSNFNRAWEDIHWRHGTSHLHPQIVDYAESSGKWPYFSPSPILGLNLSFGGPGICIDNSSRKVAGKIINGSCYVEHNGKNWKNDSYKYLAYDKSYTWREVHSNYRLQGDEVTAGGWDSGEYVYHCVAEGWHGDRSYRIVGKYIHNQKRCYVGVGEHKNRTDHASLHNRYERVWVLAAPGKTKPDPRPPIDPEPCPIGEFACHSSH</sequence>
<dbReference type="EMBL" id="AUXW01000142">
    <property type="protein sequence ID" value="KKE83698.1"/>
    <property type="molecule type" value="Genomic_DNA"/>
</dbReference>
<dbReference type="InterPro" id="IPR006616">
    <property type="entry name" value="DM9_repeat"/>
</dbReference>
<feature type="chain" id="PRO_5002498844" evidence="1">
    <location>
        <begin position="23"/>
        <end position="237"/>
    </location>
</feature>
<protein>
    <submittedName>
        <fullName evidence="2">Uncharacterized protein</fullName>
    </submittedName>
</protein>
<feature type="signal peptide" evidence="1">
    <location>
        <begin position="1"/>
        <end position="22"/>
    </location>
</feature>
<organism evidence="2 3">
    <name type="scientific">Pseudoalteromonas luteoviolacea S4054</name>
    <dbReference type="NCBI Taxonomy" id="1129367"/>
    <lineage>
        <taxon>Bacteria</taxon>
        <taxon>Pseudomonadati</taxon>
        <taxon>Pseudomonadota</taxon>
        <taxon>Gammaproteobacteria</taxon>
        <taxon>Alteromonadales</taxon>
        <taxon>Pseudoalteromonadaceae</taxon>
        <taxon>Pseudoalteromonas</taxon>
    </lineage>
</organism>
<comment type="caution">
    <text evidence="2">The sequence shown here is derived from an EMBL/GenBank/DDBJ whole genome shotgun (WGS) entry which is preliminary data.</text>
</comment>
<dbReference type="AlphaFoldDB" id="A0A0F6AC13"/>
<dbReference type="Pfam" id="PF11901">
    <property type="entry name" value="DM9"/>
    <property type="match status" value="1"/>
</dbReference>
<accession>A0A0F6AC13</accession>
<keyword evidence="1" id="KW-0732">Signal</keyword>
<evidence type="ECO:0000313" key="2">
    <source>
        <dbReference type="EMBL" id="KKE83698.1"/>
    </source>
</evidence>
<gene>
    <name evidence="2" type="ORF">N479_12795</name>
</gene>